<dbReference type="SUPFAM" id="SSF53098">
    <property type="entry name" value="Ribonuclease H-like"/>
    <property type="match status" value="1"/>
</dbReference>
<comment type="subcellular location">
    <subcellularLocation>
        <location evidence="1">Nucleus</location>
    </subcellularLocation>
</comment>
<evidence type="ECO:0000256" key="4">
    <source>
        <dbReference type="ARBA" id="ARBA00022833"/>
    </source>
</evidence>
<evidence type="ECO:0000256" key="1">
    <source>
        <dbReference type="ARBA" id="ARBA00004123"/>
    </source>
</evidence>
<keyword evidence="3" id="KW-0863">Zinc-finger</keyword>
<reference evidence="11" key="1">
    <citation type="submission" date="2017-07" db="EMBL/GenBank/DDBJ databases">
        <title>Taro Niue Genome Assembly and Annotation.</title>
        <authorList>
            <person name="Atibalentja N."/>
            <person name="Keating K."/>
            <person name="Fields C.J."/>
        </authorList>
    </citation>
    <scope>NUCLEOTIDE SEQUENCE</scope>
    <source>
        <strain evidence="11">Niue_2</strain>
        <tissue evidence="11">Leaf</tissue>
    </source>
</reference>
<feature type="domain" description="HAT C-terminal dimerisation" evidence="10">
    <location>
        <begin position="360"/>
        <end position="434"/>
    </location>
</feature>
<keyword evidence="8" id="KW-0472">Membrane</keyword>
<dbReference type="OrthoDB" id="692752at2759"/>
<dbReference type="PANTHER" id="PTHR32166">
    <property type="entry name" value="OSJNBA0013A04.12 PROTEIN"/>
    <property type="match status" value="1"/>
</dbReference>
<evidence type="ECO:0000256" key="2">
    <source>
        <dbReference type="ARBA" id="ARBA00022723"/>
    </source>
</evidence>
<feature type="compositionally biased region" description="Acidic residues" evidence="7">
    <location>
        <begin position="173"/>
        <end position="185"/>
    </location>
</feature>
<keyword evidence="5" id="KW-0238">DNA-binding</keyword>
<keyword evidence="8" id="KW-0812">Transmembrane</keyword>
<keyword evidence="2" id="KW-0479">Metal-binding</keyword>
<evidence type="ECO:0000313" key="12">
    <source>
        <dbReference type="Proteomes" id="UP000652761"/>
    </source>
</evidence>
<protein>
    <recommendedName>
        <fullName evidence="13">BED-type domain-containing protein</fullName>
    </recommendedName>
</protein>
<keyword evidence="12" id="KW-1185">Reference proteome</keyword>
<evidence type="ECO:0008006" key="13">
    <source>
        <dbReference type="Google" id="ProtNLM"/>
    </source>
</evidence>
<feature type="domain" description="BED-type" evidence="9">
    <location>
        <begin position="79"/>
        <end position="124"/>
    </location>
</feature>
<keyword evidence="6" id="KW-0539">Nucleus</keyword>
<feature type="transmembrane region" description="Helical" evidence="8">
    <location>
        <begin position="26"/>
        <end position="48"/>
    </location>
</feature>
<evidence type="ECO:0000256" key="6">
    <source>
        <dbReference type="ARBA" id="ARBA00023242"/>
    </source>
</evidence>
<gene>
    <name evidence="11" type="ORF">Taro_030993</name>
</gene>
<evidence type="ECO:0000259" key="10">
    <source>
        <dbReference type="Pfam" id="PF05699"/>
    </source>
</evidence>
<comment type="caution">
    <text evidence="11">The sequence shown here is derived from an EMBL/GenBank/DDBJ whole genome shotgun (WGS) entry which is preliminary data.</text>
</comment>
<dbReference type="InterPro" id="IPR008906">
    <property type="entry name" value="HATC_C_dom"/>
</dbReference>
<dbReference type="GO" id="GO:0046983">
    <property type="term" value="F:protein dimerization activity"/>
    <property type="evidence" value="ECO:0007669"/>
    <property type="project" value="InterPro"/>
</dbReference>
<evidence type="ECO:0000256" key="5">
    <source>
        <dbReference type="ARBA" id="ARBA00023125"/>
    </source>
</evidence>
<dbReference type="Pfam" id="PF05699">
    <property type="entry name" value="Dimer_Tnp_hAT"/>
    <property type="match status" value="1"/>
</dbReference>
<dbReference type="InterPro" id="IPR003656">
    <property type="entry name" value="Znf_BED"/>
</dbReference>
<dbReference type="EMBL" id="NMUH01002165">
    <property type="protein sequence ID" value="MQL98280.1"/>
    <property type="molecule type" value="Genomic_DNA"/>
</dbReference>
<dbReference type="InterPro" id="IPR012337">
    <property type="entry name" value="RNaseH-like_sf"/>
</dbReference>
<evidence type="ECO:0000256" key="3">
    <source>
        <dbReference type="ARBA" id="ARBA00022771"/>
    </source>
</evidence>
<evidence type="ECO:0000259" key="9">
    <source>
        <dbReference type="Pfam" id="PF02892"/>
    </source>
</evidence>
<dbReference type="Proteomes" id="UP000652761">
    <property type="component" value="Unassembled WGS sequence"/>
</dbReference>
<proteinExistence type="predicted"/>
<accession>A0A843VXP9</accession>
<name>A0A843VXP9_COLES</name>
<dbReference type="GO" id="GO:0003677">
    <property type="term" value="F:DNA binding"/>
    <property type="evidence" value="ECO:0007669"/>
    <property type="project" value="UniProtKB-KW"/>
</dbReference>
<dbReference type="AlphaFoldDB" id="A0A843VXP9"/>
<dbReference type="Gene3D" id="3.30.160.60">
    <property type="entry name" value="Classic Zinc Finger"/>
    <property type="match status" value="1"/>
</dbReference>
<dbReference type="PANTHER" id="PTHR32166:SF123">
    <property type="entry name" value="BED-TYPE DOMAIN-CONTAINING PROTEIN"/>
    <property type="match status" value="1"/>
</dbReference>
<sequence>LPPPPPPPASSTATGVLPSRPPPPPLLLLVLLLLLLLPLLLPLLLFLLNPIFSFKFERGLASMADEGHEEEQPQVDIGWKHGVLIDAASKRVQCNHCGKEMNGGVYRLKQHIAGIGTNVVKCKHCPRELVNEMKDYMAGRQQQRGIRIQHQQELHEEISGKGKSKAATRTVDVEDSDDTDYEDLSPNEREWREGLRQSRRAAMLESDMRRDVAHEISCLVSDHRFWEKIHYYLKLMEPLVQVLRMVDGEDKNDMGYLYEAMDKAKERLREKHPQAYKKWWKIIDARWESTLHHDLHATGYFFNPRHQYSDSPHNDGEVLQGTINVIGRLSRSMDERIDAMIEMDRFKLKLDIYRDYDVKEAVTRMGPGEWWVMLDYKTGQRSPLARISIRVLSQTTSSSQCERNWSIFSLIHTKVRNRLSATRLEKLVYCHYNMRLKLKCIKDRQKKSEARLMTFAGSHWEQRFAEREALSSQIDVDELFDEEHPLNAWVETRQERDVPEFDHRDCSWAEGELDGVEAGDPELRNIREAEEKDKGMDKGDMKDNNIMQPMSGHLGSQTIVQGLLIYLHFSLPFYRTQILVTHLMEYKEDGDLGLHKNKSLVALVKQQVHTNRLLEASPTTRLGSLDPLFLLSSAKDEDQSVRQKPVQYTAHLRDSRSAVHVIAGLTKATFFDFGDGVGWSPQFLSLVEVEQQLYLSSVAARLRVTCKAHPFSFHVKESRRVLVPLLVRSRIVAEQWPVRGRRSRVKLVIKLMMLNDEDHYSWYQSKDQKWLIKDIGEVVEMSLENLHTS</sequence>
<keyword evidence="8" id="KW-1133">Transmembrane helix</keyword>
<organism evidence="11 12">
    <name type="scientific">Colocasia esculenta</name>
    <name type="common">Wild taro</name>
    <name type="synonym">Arum esculentum</name>
    <dbReference type="NCBI Taxonomy" id="4460"/>
    <lineage>
        <taxon>Eukaryota</taxon>
        <taxon>Viridiplantae</taxon>
        <taxon>Streptophyta</taxon>
        <taxon>Embryophyta</taxon>
        <taxon>Tracheophyta</taxon>
        <taxon>Spermatophyta</taxon>
        <taxon>Magnoliopsida</taxon>
        <taxon>Liliopsida</taxon>
        <taxon>Araceae</taxon>
        <taxon>Aroideae</taxon>
        <taxon>Colocasieae</taxon>
        <taxon>Colocasia</taxon>
    </lineage>
</organism>
<keyword evidence="4" id="KW-0862">Zinc</keyword>
<evidence type="ECO:0000256" key="8">
    <source>
        <dbReference type="SAM" id="Phobius"/>
    </source>
</evidence>
<dbReference type="Pfam" id="PF02892">
    <property type="entry name" value="zf-BED"/>
    <property type="match status" value="1"/>
</dbReference>
<feature type="region of interest" description="Disordered" evidence="7">
    <location>
        <begin position="153"/>
        <end position="185"/>
    </location>
</feature>
<dbReference type="GO" id="GO:0005634">
    <property type="term" value="C:nucleus"/>
    <property type="evidence" value="ECO:0007669"/>
    <property type="project" value="UniProtKB-SubCell"/>
</dbReference>
<dbReference type="GO" id="GO:0008270">
    <property type="term" value="F:zinc ion binding"/>
    <property type="evidence" value="ECO:0007669"/>
    <property type="project" value="UniProtKB-KW"/>
</dbReference>
<evidence type="ECO:0000313" key="11">
    <source>
        <dbReference type="EMBL" id="MQL98280.1"/>
    </source>
</evidence>
<feature type="non-terminal residue" evidence="11">
    <location>
        <position position="789"/>
    </location>
</feature>
<evidence type="ECO:0000256" key="7">
    <source>
        <dbReference type="SAM" id="MobiDB-lite"/>
    </source>
</evidence>